<keyword evidence="5" id="KW-1185">Reference proteome</keyword>
<evidence type="ECO:0000313" key="4">
    <source>
        <dbReference type="EMBL" id="KAK9020787.1"/>
    </source>
</evidence>
<evidence type="ECO:0000259" key="3">
    <source>
        <dbReference type="Pfam" id="PF02812"/>
    </source>
</evidence>
<dbReference type="Gene3D" id="3.40.50.10860">
    <property type="entry name" value="Leucine Dehydrogenase, chain A, domain 1"/>
    <property type="match status" value="1"/>
</dbReference>
<protein>
    <recommendedName>
        <fullName evidence="3">Glutamate/phenylalanine/leucine/valine/L-tryptophan dehydrogenase dimerisation domain-containing protein</fullName>
    </recommendedName>
</protein>
<dbReference type="Proteomes" id="UP001396334">
    <property type="component" value="Unassembled WGS sequence"/>
</dbReference>
<reference evidence="4 5" key="1">
    <citation type="journal article" date="2024" name="G3 (Bethesda)">
        <title>Genome assembly of Hibiscus sabdariffa L. provides insights into metabolisms of medicinal natural products.</title>
        <authorList>
            <person name="Kim T."/>
        </authorList>
    </citation>
    <scope>NUCLEOTIDE SEQUENCE [LARGE SCALE GENOMIC DNA]</scope>
    <source>
        <strain evidence="4">TK-2024</strain>
        <tissue evidence="4">Old leaves</tissue>
    </source>
</reference>
<evidence type="ECO:0000256" key="1">
    <source>
        <dbReference type="ARBA" id="ARBA00006382"/>
    </source>
</evidence>
<dbReference type="Pfam" id="PF02812">
    <property type="entry name" value="ELFV_dehydrog_N"/>
    <property type="match status" value="1"/>
</dbReference>
<name>A0ABR2S6C0_9ROSI</name>
<dbReference type="InterPro" id="IPR006097">
    <property type="entry name" value="Glu/Leu/Phe/Val/Trp_DH_dimer"/>
</dbReference>
<keyword evidence="2" id="KW-0560">Oxidoreductase</keyword>
<dbReference type="PANTHER" id="PTHR11606">
    <property type="entry name" value="GLUTAMATE DEHYDROGENASE"/>
    <property type="match status" value="1"/>
</dbReference>
<feature type="domain" description="Glutamate/phenylalanine/leucine/valine/L-tryptophan dehydrogenase dimerisation" evidence="3">
    <location>
        <begin position="26"/>
        <end position="73"/>
    </location>
</feature>
<comment type="caution">
    <text evidence="4">The sequence shown here is derived from an EMBL/GenBank/DDBJ whole genome shotgun (WGS) entry which is preliminary data.</text>
</comment>
<gene>
    <name evidence="4" type="ORF">V6N11_010801</name>
</gene>
<dbReference type="Gene3D" id="3.40.50.720">
    <property type="entry name" value="NAD(P)-binding Rossmann-like Domain"/>
    <property type="match status" value="1"/>
</dbReference>
<sequence>MHKADIWLSQSDPNEQKTCSYIVQVESELKRATRVFTQGPCSYRSSTARRDVPAPDMRTNSQIMAWILDEYSKFHGHSPAVVTGKLINFQGFMREEEKVKYQLKRFMKRDFHDITAMCQTHNCNHRTEAFNLGVNKVATLFEGFGSMISSFRFFTVRSATLSVAFCKSTGFNSYTLFSYHSFFLIMAKTLDSQCNAQSDR</sequence>
<dbReference type="EMBL" id="JBBPBN010000016">
    <property type="protein sequence ID" value="KAK9020787.1"/>
    <property type="molecule type" value="Genomic_DNA"/>
</dbReference>
<comment type="similarity">
    <text evidence="1">Belongs to the Glu/Leu/Phe/Val dehydrogenases family.</text>
</comment>
<evidence type="ECO:0000313" key="5">
    <source>
        <dbReference type="Proteomes" id="UP001396334"/>
    </source>
</evidence>
<organism evidence="4 5">
    <name type="scientific">Hibiscus sabdariffa</name>
    <name type="common">roselle</name>
    <dbReference type="NCBI Taxonomy" id="183260"/>
    <lineage>
        <taxon>Eukaryota</taxon>
        <taxon>Viridiplantae</taxon>
        <taxon>Streptophyta</taxon>
        <taxon>Embryophyta</taxon>
        <taxon>Tracheophyta</taxon>
        <taxon>Spermatophyta</taxon>
        <taxon>Magnoliopsida</taxon>
        <taxon>eudicotyledons</taxon>
        <taxon>Gunneridae</taxon>
        <taxon>Pentapetalae</taxon>
        <taxon>rosids</taxon>
        <taxon>malvids</taxon>
        <taxon>Malvales</taxon>
        <taxon>Malvaceae</taxon>
        <taxon>Malvoideae</taxon>
        <taxon>Hibiscus</taxon>
    </lineage>
</organism>
<dbReference type="PANTHER" id="PTHR11606:SF24">
    <property type="entry name" value="NAD-SPECIFIC GLUTAMATE DEHYDROGENASE"/>
    <property type="match status" value="1"/>
</dbReference>
<proteinExistence type="inferred from homology"/>
<evidence type="ECO:0000256" key="2">
    <source>
        <dbReference type="ARBA" id="ARBA00023002"/>
    </source>
</evidence>
<dbReference type="InterPro" id="IPR046346">
    <property type="entry name" value="Aminoacid_DH-like_N_sf"/>
</dbReference>
<dbReference type="SUPFAM" id="SSF53223">
    <property type="entry name" value="Aminoacid dehydrogenase-like, N-terminal domain"/>
    <property type="match status" value="1"/>
</dbReference>
<accession>A0ABR2S6C0</accession>